<dbReference type="HOGENOM" id="CLU_554038_0_0_11"/>
<dbReference type="AlphaFoldDB" id="U3GUM8"/>
<name>U3GUM8_9CORY</name>
<dbReference type="eggNOG" id="COG2304">
    <property type="taxonomic scope" value="Bacteria"/>
</dbReference>
<dbReference type="STRING" id="1348662.CARG_04575"/>
<dbReference type="SUPFAM" id="SSF53300">
    <property type="entry name" value="vWA-like"/>
    <property type="match status" value="1"/>
</dbReference>
<keyword evidence="2" id="KW-1133">Transmembrane helix</keyword>
<dbReference type="RefSeq" id="WP_020976206.1">
    <property type="nucleotide sequence ID" value="NC_022198.1"/>
</dbReference>
<dbReference type="KEGG" id="caz:CARG_04575"/>
<reference evidence="3 4" key="1">
    <citation type="journal article" date="2013" name="Genome Announc.">
        <title>Whole-Genome Sequence of the Clinical Strain Corynebacterium argentoratense DSM 44202, Isolated from a Human Throat Specimen.</title>
        <authorList>
            <person name="Bomholt C."/>
            <person name="Glaub A."/>
            <person name="Gravermann K."/>
            <person name="Albersmeier A."/>
            <person name="Brinkrolf K."/>
            <person name="Ruckert C."/>
            <person name="Tauch A."/>
        </authorList>
    </citation>
    <scope>NUCLEOTIDE SEQUENCE [LARGE SCALE GENOMIC DNA]</scope>
    <source>
        <strain evidence="3">DSM 44202</strain>
    </source>
</reference>
<dbReference type="EMBL" id="CP006365">
    <property type="protein sequence ID" value="AGU15054.1"/>
    <property type="molecule type" value="Genomic_DNA"/>
</dbReference>
<keyword evidence="2" id="KW-0472">Membrane</keyword>
<keyword evidence="2" id="KW-0812">Transmembrane</keyword>
<dbReference type="Gene3D" id="3.40.50.410">
    <property type="entry name" value="von Willebrand factor, type A domain"/>
    <property type="match status" value="1"/>
</dbReference>
<evidence type="ECO:0000313" key="3">
    <source>
        <dbReference type="EMBL" id="AGU15054.1"/>
    </source>
</evidence>
<proteinExistence type="predicted"/>
<organism evidence="3 4">
    <name type="scientific">Corynebacterium argentoratense DSM 44202</name>
    <dbReference type="NCBI Taxonomy" id="1348662"/>
    <lineage>
        <taxon>Bacteria</taxon>
        <taxon>Bacillati</taxon>
        <taxon>Actinomycetota</taxon>
        <taxon>Actinomycetes</taxon>
        <taxon>Mycobacteriales</taxon>
        <taxon>Corynebacteriaceae</taxon>
        <taxon>Corynebacterium</taxon>
    </lineage>
</organism>
<feature type="compositionally biased region" description="Low complexity" evidence="1">
    <location>
        <begin position="297"/>
        <end position="314"/>
    </location>
</feature>
<gene>
    <name evidence="3" type="ORF">CARG_04575</name>
</gene>
<feature type="region of interest" description="Disordered" evidence="1">
    <location>
        <begin position="291"/>
        <end position="314"/>
    </location>
</feature>
<dbReference type="Proteomes" id="UP000016943">
    <property type="component" value="Chromosome"/>
</dbReference>
<evidence type="ECO:0008006" key="5">
    <source>
        <dbReference type="Google" id="ProtNLM"/>
    </source>
</evidence>
<evidence type="ECO:0000313" key="4">
    <source>
        <dbReference type="Proteomes" id="UP000016943"/>
    </source>
</evidence>
<dbReference type="InterPro" id="IPR036465">
    <property type="entry name" value="vWFA_dom_sf"/>
</dbReference>
<evidence type="ECO:0000256" key="2">
    <source>
        <dbReference type="SAM" id="Phobius"/>
    </source>
</evidence>
<dbReference type="PATRIC" id="fig|1348662.3.peg.899"/>
<accession>U3GUM8</accession>
<dbReference type="GeneID" id="78249706"/>
<protein>
    <recommendedName>
        <fullName evidence="5">VWFA domain-containing protein</fullName>
    </recommendedName>
</protein>
<dbReference type="OrthoDB" id="4427980at2"/>
<feature type="transmembrane region" description="Helical" evidence="2">
    <location>
        <begin position="18"/>
        <end position="39"/>
    </location>
</feature>
<keyword evidence="4" id="KW-1185">Reference proteome</keyword>
<sequence length="473" mass="49528">MGRHSTGLSPKKKVAPQLILALIATVVVVAVFSTSFYLWNGARSRAADERAVSDCIQGQLKVPVEVSPDAPHSVDDILDGFVKANPVVKDYCIELTRSTPGALLITTGNTSTINYDLDQRGMSPAQTEWAVVAASRVGVGVRQGAKVPKTWADVAPDSTAYNGSFSLGPRLAAVLVRESTDTIDAALGAVADGSMPLMFPEEPSSDTSYILADEDDKLPDGFDFHQVADTVVPFYSVALNAGGGISEEQARVASAIQGYVLSQVPVQLSAGEKQSIVDLDSGTALSRALALGGGQQQDGSSADASESSDTGASAPAHQDTLLLLDTSTAMAEFLPAQVEALKKRAAEVVSNGHKVALWNYSSPLNPGVTQGWRNNVAFTDDLSLIDATLDGFQTGGLPQTRPALINAMQATADHGGGQVYLVTTGSVGFYDDDSFSQMLDAFNDAAVTVAAQHVGPGAHDKVLDSFIRSQDSR</sequence>
<evidence type="ECO:0000256" key="1">
    <source>
        <dbReference type="SAM" id="MobiDB-lite"/>
    </source>
</evidence>